<gene>
    <name evidence="1" type="ORF">KPL78_15690</name>
</gene>
<evidence type="ECO:0000313" key="1">
    <source>
        <dbReference type="EMBL" id="MBW6399303.1"/>
    </source>
</evidence>
<accession>A0ABS7AAH8</accession>
<dbReference type="EMBL" id="JAHYBZ010000005">
    <property type="protein sequence ID" value="MBW6399303.1"/>
    <property type="molecule type" value="Genomic_DNA"/>
</dbReference>
<protein>
    <submittedName>
        <fullName evidence="1">Uncharacterized protein</fullName>
    </submittedName>
</protein>
<reference evidence="1 2" key="1">
    <citation type="submission" date="2021-07" db="EMBL/GenBank/DDBJ databases">
        <authorList>
            <person name="So Y."/>
        </authorList>
    </citation>
    <scope>NUCLEOTIDE SEQUENCE [LARGE SCALE GENOMIC DNA]</scope>
    <source>
        <strain evidence="1 2">HJA6</strain>
    </source>
</reference>
<keyword evidence="2" id="KW-1185">Reference proteome</keyword>
<proteinExistence type="predicted"/>
<comment type="caution">
    <text evidence="1">The sequence shown here is derived from an EMBL/GenBank/DDBJ whole genome shotgun (WGS) entry which is preliminary data.</text>
</comment>
<organism evidence="1 2">
    <name type="scientific">Roseomonas alba</name>
    <dbReference type="NCBI Taxonomy" id="2846776"/>
    <lineage>
        <taxon>Bacteria</taxon>
        <taxon>Pseudomonadati</taxon>
        <taxon>Pseudomonadota</taxon>
        <taxon>Alphaproteobacteria</taxon>
        <taxon>Acetobacterales</taxon>
        <taxon>Roseomonadaceae</taxon>
        <taxon>Roseomonas</taxon>
    </lineage>
</organism>
<evidence type="ECO:0000313" key="2">
    <source>
        <dbReference type="Proteomes" id="UP001196565"/>
    </source>
</evidence>
<sequence>MCATAPRRIMTKYVWDDRDLRLRMMAGGYARSSWGFGCFLRKRRRPENLASRFLSLLHSSLSQPVSPGQDIALIPVAALVASLVIPQSVSFASDALTPGAAHAAALSEARAVTYYSVEQGGAFRVVTTVATNADAAPLRATLTLQPGQVASISVPAASYGSASYEMTFRRDGDRLSVDAPRQQSAALR</sequence>
<dbReference type="Proteomes" id="UP001196565">
    <property type="component" value="Unassembled WGS sequence"/>
</dbReference>
<name>A0ABS7AAH8_9PROT</name>